<comment type="caution">
    <text evidence="1">The sequence shown here is derived from an EMBL/GenBank/DDBJ whole genome shotgun (WGS) entry which is preliminary data.</text>
</comment>
<proteinExistence type="predicted"/>
<organism evidence="1 2">
    <name type="scientific">Pseudoxanthomonas broegbernensis</name>
    <dbReference type="NCBI Taxonomy" id="83619"/>
    <lineage>
        <taxon>Bacteria</taxon>
        <taxon>Pseudomonadati</taxon>
        <taxon>Pseudomonadota</taxon>
        <taxon>Gammaproteobacteria</taxon>
        <taxon>Lysobacterales</taxon>
        <taxon>Lysobacteraceae</taxon>
        <taxon>Pseudoxanthomonas</taxon>
    </lineage>
</organism>
<dbReference type="EMBL" id="MWIP01000035">
    <property type="protein sequence ID" value="KAF1684513.1"/>
    <property type="molecule type" value="Genomic_DNA"/>
</dbReference>
<keyword evidence="2" id="KW-1185">Reference proteome</keyword>
<evidence type="ECO:0000313" key="2">
    <source>
        <dbReference type="Proteomes" id="UP000462066"/>
    </source>
</evidence>
<gene>
    <name evidence="1" type="ORF">B1992_15025</name>
</gene>
<protein>
    <submittedName>
        <fullName evidence="1">Uncharacterized protein</fullName>
    </submittedName>
</protein>
<reference evidence="1 2" key="1">
    <citation type="submission" date="2017-10" db="EMBL/GenBank/DDBJ databases">
        <title>Whole genome sequencing of Pseudoxanthomonas broegbernensis DSM 12573(T).</title>
        <authorList>
            <person name="Kumar S."/>
            <person name="Bansal K."/>
            <person name="Kaur A."/>
            <person name="Patil P."/>
            <person name="Sharma S."/>
            <person name="Patil P.B."/>
        </authorList>
    </citation>
    <scope>NUCLEOTIDE SEQUENCE [LARGE SCALE GENOMIC DNA]</scope>
    <source>
        <strain evidence="1 2">DSM 12573</strain>
    </source>
</reference>
<dbReference type="AlphaFoldDB" id="A0A7V8K5M9"/>
<evidence type="ECO:0000313" key="1">
    <source>
        <dbReference type="EMBL" id="KAF1684513.1"/>
    </source>
</evidence>
<sequence length="196" mass="21340">MQLPVELLTGQACCCSAAATNRSHAQAHQFLDKPAFISCQGTPQLRHTRPQRTTQRVATAQASHQCARSYMQQSLAGTAVLPQVILMLRGLDCCLGSREQLLGYRAIRVARGWIVQDGLCCLCLQLGIGVFAGQRLRDVAHRPERHLAGHLPHLHPLGHLPGVEDFLQPLLLQLGDPTGDVRTTAVVHDQRAVGNA</sequence>
<dbReference type="Proteomes" id="UP000462066">
    <property type="component" value="Unassembled WGS sequence"/>
</dbReference>
<accession>A0A7V8K5M9</accession>
<name>A0A7V8K5M9_9GAMM</name>